<dbReference type="EMBL" id="CP045700">
    <property type="protein sequence ID" value="QGA66921.1"/>
    <property type="molecule type" value="Genomic_DNA"/>
</dbReference>
<protein>
    <submittedName>
        <fullName evidence="5">ATP-binding cassette domain-containing protein</fullName>
    </submittedName>
</protein>
<evidence type="ECO:0000259" key="4">
    <source>
        <dbReference type="PROSITE" id="PS50893"/>
    </source>
</evidence>
<evidence type="ECO:0000256" key="3">
    <source>
        <dbReference type="ARBA" id="ARBA00037066"/>
    </source>
</evidence>
<sequence length="242" mass="26933">MNHHHDLQTWNQSIWYVCHGNVTGRGGEQALSNPINRHAGKTPSLHYFGRAQKDWQKSQLAKQLGMLPQHSTLTFPFLAKEVVELGGIPLGLNNHDLKHTTTKMMQQVGIPELSERSYPSLSGGEKQRVHLARVLTQLSHAQHNCIFMLDEPTSALDLAHQHNTLALAKSMASKGAAVIVVLHDLNLTAQYADRILLLNQGDIVADGAPWHTLTPDNILQVYGYQTLVQAHPHYDFPVVHPV</sequence>
<keyword evidence="1" id="KW-0813">Transport</keyword>
<keyword evidence="2" id="KW-1278">Translocase</keyword>
<evidence type="ECO:0000256" key="1">
    <source>
        <dbReference type="ARBA" id="ARBA00022448"/>
    </source>
</evidence>
<evidence type="ECO:0000313" key="6">
    <source>
        <dbReference type="Proteomes" id="UP000348942"/>
    </source>
</evidence>
<name>A0A5Q0TJE6_9VIBR</name>
<comment type="function">
    <text evidence="3">Part of the ABC transporter complex HmuTUV involved in hemin import. Responsible for energy coupling to the transport system.</text>
</comment>
<dbReference type="InterPro" id="IPR027417">
    <property type="entry name" value="P-loop_NTPase"/>
</dbReference>
<keyword evidence="6" id="KW-1185">Reference proteome</keyword>
<evidence type="ECO:0000256" key="2">
    <source>
        <dbReference type="ARBA" id="ARBA00022967"/>
    </source>
</evidence>
<gene>
    <name evidence="5" type="ORF">GFB47_13480</name>
</gene>
<proteinExistence type="predicted"/>
<dbReference type="GO" id="GO:0016887">
    <property type="term" value="F:ATP hydrolysis activity"/>
    <property type="evidence" value="ECO:0007669"/>
    <property type="project" value="InterPro"/>
</dbReference>
<dbReference type="PANTHER" id="PTHR42794:SF1">
    <property type="entry name" value="HEMIN IMPORT ATP-BINDING PROTEIN HMUV"/>
    <property type="match status" value="1"/>
</dbReference>
<organism evidence="5 6">
    <name type="scientific">Vibrio algicola</name>
    <dbReference type="NCBI Taxonomy" id="2662262"/>
    <lineage>
        <taxon>Bacteria</taxon>
        <taxon>Pseudomonadati</taxon>
        <taxon>Pseudomonadota</taxon>
        <taxon>Gammaproteobacteria</taxon>
        <taxon>Vibrionales</taxon>
        <taxon>Vibrionaceae</taxon>
        <taxon>Vibrio</taxon>
    </lineage>
</organism>
<dbReference type="Pfam" id="PF00005">
    <property type="entry name" value="ABC_tran"/>
    <property type="match status" value="1"/>
</dbReference>
<reference evidence="5 6" key="1">
    <citation type="submission" date="2019-10" db="EMBL/GenBank/DDBJ databases">
        <title>Vibrio sp. nov., isolated from Coralline algae surface.</title>
        <authorList>
            <person name="Geng Y."/>
            <person name="Zhang X."/>
        </authorList>
    </citation>
    <scope>NUCLEOTIDE SEQUENCE [LARGE SCALE GENOMIC DNA]</scope>
    <source>
        <strain evidence="5 6">SM1977</strain>
    </source>
</reference>
<keyword evidence="5" id="KW-0067">ATP-binding</keyword>
<dbReference type="PANTHER" id="PTHR42794">
    <property type="entry name" value="HEMIN IMPORT ATP-BINDING PROTEIN HMUV"/>
    <property type="match status" value="1"/>
</dbReference>
<dbReference type="PROSITE" id="PS50893">
    <property type="entry name" value="ABC_TRANSPORTER_2"/>
    <property type="match status" value="1"/>
</dbReference>
<accession>A0A5Q0TJE6</accession>
<dbReference type="Proteomes" id="UP000348942">
    <property type="component" value="Chromosome 2"/>
</dbReference>
<dbReference type="GO" id="GO:0005524">
    <property type="term" value="F:ATP binding"/>
    <property type="evidence" value="ECO:0007669"/>
    <property type="project" value="UniProtKB-KW"/>
</dbReference>
<dbReference type="SUPFAM" id="SSF52540">
    <property type="entry name" value="P-loop containing nucleoside triphosphate hydrolases"/>
    <property type="match status" value="1"/>
</dbReference>
<feature type="domain" description="ABC transporter" evidence="4">
    <location>
        <begin position="2"/>
        <end position="225"/>
    </location>
</feature>
<keyword evidence="5" id="KW-0547">Nucleotide-binding</keyword>
<dbReference type="Gene3D" id="3.40.50.300">
    <property type="entry name" value="P-loop containing nucleotide triphosphate hydrolases"/>
    <property type="match status" value="1"/>
</dbReference>
<dbReference type="AlphaFoldDB" id="A0A5Q0TJE6"/>
<dbReference type="InterPro" id="IPR003439">
    <property type="entry name" value="ABC_transporter-like_ATP-bd"/>
</dbReference>
<evidence type="ECO:0000313" key="5">
    <source>
        <dbReference type="EMBL" id="QGA66921.1"/>
    </source>
</evidence>